<dbReference type="STRING" id="299467.A0A443RWP4"/>
<comment type="similarity">
    <text evidence="1">Belongs to the peptidase C14A family.</text>
</comment>
<feature type="compositionally biased region" description="Polar residues" evidence="2">
    <location>
        <begin position="242"/>
        <end position="251"/>
    </location>
</feature>
<dbReference type="Proteomes" id="UP000288716">
    <property type="component" value="Unassembled WGS sequence"/>
</dbReference>
<protein>
    <submittedName>
        <fullName evidence="5">Caspase-3-like protein</fullName>
    </submittedName>
</protein>
<keyword evidence="6" id="KW-1185">Reference proteome</keyword>
<feature type="region of interest" description="Disordered" evidence="2">
    <location>
        <begin position="241"/>
        <end position="264"/>
    </location>
</feature>
<reference evidence="5 6" key="1">
    <citation type="journal article" date="2018" name="Gigascience">
        <title>Genomes of trombidid mites reveal novel predicted allergens and laterally-transferred genes associated with secondary metabolism.</title>
        <authorList>
            <person name="Dong X."/>
            <person name="Chaisiri K."/>
            <person name="Xia D."/>
            <person name="Armstrong S.D."/>
            <person name="Fang Y."/>
            <person name="Donnelly M.J."/>
            <person name="Kadowaki T."/>
            <person name="McGarry J.W."/>
            <person name="Darby A.C."/>
            <person name="Makepeace B.L."/>
        </authorList>
    </citation>
    <scope>NUCLEOTIDE SEQUENCE [LARGE SCALE GENOMIC DNA]</scope>
    <source>
        <strain evidence="5">UoL-UT</strain>
    </source>
</reference>
<dbReference type="PROSITE" id="PS50207">
    <property type="entry name" value="CASPASE_P10"/>
    <property type="match status" value="1"/>
</dbReference>
<feature type="domain" description="Caspase family p20" evidence="4">
    <location>
        <begin position="106"/>
        <end position="234"/>
    </location>
</feature>
<evidence type="ECO:0000256" key="2">
    <source>
        <dbReference type="SAM" id="MobiDB-lite"/>
    </source>
</evidence>
<evidence type="ECO:0000313" key="6">
    <source>
        <dbReference type="Proteomes" id="UP000288716"/>
    </source>
</evidence>
<feature type="domain" description="Caspase family p10" evidence="3">
    <location>
        <begin position="20"/>
        <end position="52"/>
    </location>
</feature>
<dbReference type="PROSITE" id="PS50208">
    <property type="entry name" value="CASPASE_P20"/>
    <property type="match status" value="1"/>
</dbReference>
<accession>A0A443RWP4</accession>
<dbReference type="Pfam" id="PF00656">
    <property type="entry name" value="Peptidase_C14"/>
    <property type="match status" value="2"/>
</dbReference>
<dbReference type="EMBL" id="NCKV01024973">
    <property type="protein sequence ID" value="RWS19558.1"/>
    <property type="molecule type" value="Genomic_DNA"/>
</dbReference>
<comment type="caution">
    <text evidence="5">The sequence shown here is derived from an EMBL/GenBank/DDBJ whole genome shotgun (WGS) entry which is preliminary data.</text>
</comment>
<feature type="compositionally biased region" description="Basic and acidic residues" evidence="2">
    <location>
        <begin position="252"/>
        <end position="264"/>
    </location>
</feature>
<dbReference type="GO" id="GO:0006508">
    <property type="term" value="P:proteolysis"/>
    <property type="evidence" value="ECO:0007669"/>
    <property type="project" value="InterPro"/>
</dbReference>
<dbReference type="VEuPathDB" id="VectorBase:LDEU012482"/>
<dbReference type="InterPro" id="IPR029030">
    <property type="entry name" value="Caspase-like_dom_sf"/>
</dbReference>
<evidence type="ECO:0000313" key="5">
    <source>
        <dbReference type="EMBL" id="RWS19558.1"/>
    </source>
</evidence>
<sequence length="264" mass="29798">PTLYTDKLMDSVNADDNLRDTIVVYATIKGHAAQRYPENGTLFVTSLFKVLSVASGFCKDIFRVLRNVQRELLMDEYPQLMEFTSYGVDDMLSLKPPTHIRGNDQRTGALCIEVNYLFCGLQDERSGSLWDGYDLLDLFLQEKVIFQFLNETTVNQSLIASIKDVIEQYASRYNILLLFIMSHGVVEKGKLYLKDSRGSKIAVDDILDLLQDTNSPSLKGKQKLVFVQVCRGGATISHDLKTTSQTKSTSNDSEKKKNSDLSKR</sequence>
<evidence type="ECO:0000259" key="3">
    <source>
        <dbReference type="PROSITE" id="PS50207"/>
    </source>
</evidence>
<evidence type="ECO:0000256" key="1">
    <source>
        <dbReference type="RuleBase" id="RU003971"/>
    </source>
</evidence>
<dbReference type="InterPro" id="IPR001309">
    <property type="entry name" value="Pept_C14_p20"/>
</dbReference>
<dbReference type="SUPFAM" id="SSF52129">
    <property type="entry name" value="Caspase-like"/>
    <property type="match status" value="2"/>
</dbReference>
<gene>
    <name evidence="5" type="ORF">B4U80_12271</name>
</gene>
<dbReference type="PANTHER" id="PTHR10454:SF210">
    <property type="entry name" value="CASPASE-2"/>
    <property type="match status" value="1"/>
</dbReference>
<evidence type="ECO:0000259" key="4">
    <source>
        <dbReference type="PROSITE" id="PS50208"/>
    </source>
</evidence>
<proteinExistence type="inferred from homology"/>
<dbReference type="InterPro" id="IPR002138">
    <property type="entry name" value="Pept_C14_p10"/>
</dbReference>
<dbReference type="GO" id="GO:0004197">
    <property type="term" value="F:cysteine-type endopeptidase activity"/>
    <property type="evidence" value="ECO:0007669"/>
    <property type="project" value="InterPro"/>
</dbReference>
<dbReference type="PANTHER" id="PTHR10454">
    <property type="entry name" value="CASPASE"/>
    <property type="match status" value="1"/>
</dbReference>
<dbReference type="Gene3D" id="3.40.50.1460">
    <property type="match status" value="1"/>
</dbReference>
<dbReference type="Gene3D" id="3.30.70.1470">
    <property type="entry name" value="Caspase-like"/>
    <property type="match status" value="1"/>
</dbReference>
<feature type="non-terminal residue" evidence="5">
    <location>
        <position position="1"/>
    </location>
</feature>
<dbReference type="AlphaFoldDB" id="A0A443RWP4"/>
<organism evidence="5 6">
    <name type="scientific">Leptotrombidium deliense</name>
    <dbReference type="NCBI Taxonomy" id="299467"/>
    <lineage>
        <taxon>Eukaryota</taxon>
        <taxon>Metazoa</taxon>
        <taxon>Ecdysozoa</taxon>
        <taxon>Arthropoda</taxon>
        <taxon>Chelicerata</taxon>
        <taxon>Arachnida</taxon>
        <taxon>Acari</taxon>
        <taxon>Acariformes</taxon>
        <taxon>Trombidiformes</taxon>
        <taxon>Prostigmata</taxon>
        <taxon>Anystina</taxon>
        <taxon>Parasitengona</taxon>
        <taxon>Trombiculoidea</taxon>
        <taxon>Trombiculidae</taxon>
        <taxon>Leptotrombidium</taxon>
    </lineage>
</organism>
<name>A0A443RWP4_9ACAR</name>
<dbReference type="OrthoDB" id="6097640at2759"/>
<dbReference type="InterPro" id="IPR011600">
    <property type="entry name" value="Pept_C14_caspase"/>
</dbReference>
<dbReference type="InterPro" id="IPR002398">
    <property type="entry name" value="Pept_C14"/>
</dbReference>